<keyword evidence="2" id="KW-0812">Transmembrane</keyword>
<comment type="caution">
    <text evidence="3">The sequence shown here is derived from an EMBL/GenBank/DDBJ whole genome shotgun (WGS) entry which is preliminary data.</text>
</comment>
<keyword evidence="2" id="KW-0472">Membrane</keyword>
<reference evidence="4" key="1">
    <citation type="submission" date="2017-01" db="EMBL/GenBank/DDBJ databases">
        <title>Comparative genomics of anhydrobiosis in the tardigrade Hypsibius dujardini.</title>
        <authorList>
            <person name="Yoshida Y."/>
            <person name="Koutsovoulos G."/>
            <person name="Laetsch D."/>
            <person name="Stevens L."/>
            <person name="Kumar S."/>
            <person name="Horikawa D."/>
            <person name="Ishino K."/>
            <person name="Komine S."/>
            <person name="Tomita M."/>
            <person name="Blaxter M."/>
            <person name="Arakawa K."/>
        </authorList>
    </citation>
    <scope>NUCLEOTIDE SEQUENCE [LARGE SCALE GENOMIC DNA]</scope>
    <source>
        <strain evidence="4">Z151</strain>
    </source>
</reference>
<evidence type="ECO:0000256" key="2">
    <source>
        <dbReference type="SAM" id="Phobius"/>
    </source>
</evidence>
<name>A0A1W0X727_HYPEX</name>
<accession>A0A1W0X727</accession>
<keyword evidence="4" id="KW-1185">Reference proteome</keyword>
<gene>
    <name evidence="3" type="ORF">BV898_03099</name>
</gene>
<dbReference type="AlphaFoldDB" id="A0A1W0X727"/>
<organism evidence="3 4">
    <name type="scientific">Hypsibius exemplaris</name>
    <name type="common">Freshwater tardigrade</name>
    <dbReference type="NCBI Taxonomy" id="2072580"/>
    <lineage>
        <taxon>Eukaryota</taxon>
        <taxon>Metazoa</taxon>
        <taxon>Ecdysozoa</taxon>
        <taxon>Tardigrada</taxon>
        <taxon>Eutardigrada</taxon>
        <taxon>Parachela</taxon>
        <taxon>Hypsibioidea</taxon>
        <taxon>Hypsibiidae</taxon>
        <taxon>Hypsibius</taxon>
    </lineage>
</organism>
<evidence type="ECO:0000313" key="3">
    <source>
        <dbReference type="EMBL" id="OQV23051.1"/>
    </source>
</evidence>
<sequence length="197" mass="22165">MKSSPAPTVFTAETELPSSPAASSRPREEFVPDKPVWLYILGGCLGGAVVIGIALLSCYCIQRRRRARLTKLANSKVQRPAVAMMRRPENHYLPNRPVPVRSALPPPPEPEPDYMDLAELRRDVNYRRDTTALARNGQRTAENFSGRNQYGMTHSLHHEEHQRGPAAPSARIYGRASGMERGEIYGRNRASRRDYLD</sequence>
<protein>
    <submittedName>
        <fullName evidence="3">Uncharacterized protein</fullName>
    </submittedName>
</protein>
<dbReference type="Proteomes" id="UP000192578">
    <property type="component" value="Unassembled WGS sequence"/>
</dbReference>
<proteinExistence type="predicted"/>
<evidence type="ECO:0000256" key="1">
    <source>
        <dbReference type="SAM" id="MobiDB-lite"/>
    </source>
</evidence>
<dbReference type="EMBL" id="MTYJ01000014">
    <property type="protein sequence ID" value="OQV23051.1"/>
    <property type="molecule type" value="Genomic_DNA"/>
</dbReference>
<evidence type="ECO:0000313" key="4">
    <source>
        <dbReference type="Proteomes" id="UP000192578"/>
    </source>
</evidence>
<feature type="region of interest" description="Disordered" evidence="1">
    <location>
        <begin position="1"/>
        <end position="27"/>
    </location>
</feature>
<keyword evidence="2" id="KW-1133">Transmembrane helix</keyword>
<feature type="transmembrane region" description="Helical" evidence="2">
    <location>
        <begin position="36"/>
        <end position="61"/>
    </location>
</feature>